<dbReference type="EMBL" id="CAVMJV010000045">
    <property type="protein sequence ID" value="CAK5081700.1"/>
    <property type="molecule type" value="Genomic_DNA"/>
</dbReference>
<gene>
    <name evidence="1" type="ORF">MENTE1834_LOCUS28936</name>
</gene>
<accession>A0ACB0ZUN5</accession>
<proteinExistence type="predicted"/>
<dbReference type="Proteomes" id="UP001497535">
    <property type="component" value="Unassembled WGS sequence"/>
</dbReference>
<evidence type="ECO:0000313" key="1">
    <source>
        <dbReference type="EMBL" id="CAK5081700.1"/>
    </source>
</evidence>
<reference evidence="1" key="1">
    <citation type="submission" date="2023-11" db="EMBL/GenBank/DDBJ databases">
        <authorList>
            <person name="Poullet M."/>
        </authorList>
    </citation>
    <scope>NUCLEOTIDE SEQUENCE</scope>
    <source>
        <strain evidence="1">E1834</strain>
    </source>
</reference>
<keyword evidence="2" id="KW-1185">Reference proteome</keyword>
<comment type="caution">
    <text evidence="1">The sequence shown here is derived from an EMBL/GenBank/DDBJ whole genome shotgun (WGS) entry which is preliminary data.</text>
</comment>
<organism evidence="1 2">
    <name type="scientific">Meloidogyne enterolobii</name>
    <name type="common">Root-knot nematode worm</name>
    <name type="synonym">Meloidogyne mayaguensis</name>
    <dbReference type="NCBI Taxonomy" id="390850"/>
    <lineage>
        <taxon>Eukaryota</taxon>
        <taxon>Metazoa</taxon>
        <taxon>Ecdysozoa</taxon>
        <taxon>Nematoda</taxon>
        <taxon>Chromadorea</taxon>
        <taxon>Rhabditida</taxon>
        <taxon>Tylenchina</taxon>
        <taxon>Tylenchomorpha</taxon>
        <taxon>Tylenchoidea</taxon>
        <taxon>Meloidogynidae</taxon>
        <taxon>Meloidogyninae</taxon>
        <taxon>Meloidogyne</taxon>
    </lineage>
</organism>
<name>A0ACB0ZUN5_MELEN</name>
<evidence type="ECO:0000313" key="2">
    <source>
        <dbReference type="Proteomes" id="UP001497535"/>
    </source>
</evidence>
<protein>
    <submittedName>
        <fullName evidence="1">Uncharacterized protein</fullName>
    </submittedName>
</protein>
<sequence>MPVFKQILLQLCEKFCPPCPFNNNRCLLLSSLHNVRANLIAIAQIPQPEGQQQQSQPQQRHSGRRSGGQTSLLVWPPGGSPLPETVQQCGQETLEELDWCLEQLETIQVYRSVTEMASSKFRKLLNRELTHFAESSKSGPQISRFLLNTYMEQEEAQEEVRLNFFKIKSSFFLK</sequence>